<dbReference type="VEuPathDB" id="AmoebaDB:NF0087090"/>
<proteinExistence type="predicted"/>
<gene>
    <name evidence="1" type="ORF">FDP41_002738</name>
</gene>
<dbReference type="EMBL" id="VFQX01000030">
    <property type="protein sequence ID" value="KAF0978223.1"/>
    <property type="molecule type" value="Genomic_DNA"/>
</dbReference>
<sequence length="313" mass="36833">MSDFEEDREDLQSAFIAYHRCFSYVDNLLERLYKNNEEIKSEAQDHAKTMVLACTIEGLFDDSIGPFKTKCVDPIKEPERQNTLTNSSFLLDNPNQITRLSEEELFEKGSRLKNCINSDTGFKKAIVMADRRYFYWKEPGSAKFFFPQVVQNFTQDRNKFRSYELKGGEDLDDLRYKVDYLSERFARKELNNYFACILSNSPSLNPQFDMMDMKKNCLPERLSYHLLVNSVFCRKNIERCLRNRDAYMLSQDSSYNYKMPMQDRSLSEFEECLFNSEFSHSCISIVDDFVGKKGSEGHAARAWEEKLREMDKI</sequence>
<dbReference type="VEuPathDB" id="AmoebaDB:NfTy_056930"/>
<dbReference type="OrthoDB" id="10288450at2759"/>
<dbReference type="RefSeq" id="XP_044562936.1">
    <property type="nucleotide sequence ID" value="XM_044705965.1"/>
</dbReference>
<dbReference type="GeneID" id="68109956"/>
<dbReference type="AlphaFoldDB" id="A0A6A5BJU6"/>
<name>A0A6A5BJU6_NAEFO</name>
<protein>
    <submittedName>
        <fullName evidence="1">Uncharacterized protein</fullName>
    </submittedName>
</protein>
<keyword evidence="2" id="KW-1185">Reference proteome</keyword>
<organism evidence="1 2">
    <name type="scientific">Naegleria fowleri</name>
    <name type="common">Brain eating amoeba</name>
    <dbReference type="NCBI Taxonomy" id="5763"/>
    <lineage>
        <taxon>Eukaryota</taxon>
        <taxon>Discoba</taxon>
        <taxon>Heterolobosea</taxon>
        <taxon>Tetramitia</taxon>
        <taxon>Eutetramitia</taxon>
        <taxon>Vahlkampfiidae</taxon>
        <taxon>Naegleria</taxon>
    </lineage>
</organism>
<dbReference type="Proteomes" id="UP000444721">
    <property type="component" value="Unassembled WGS sequence"/>
</dbReference>
<evidence type="ECO:0000313" key="1">
    <source>
        <dbReference type="EMBL" id="KAF0978223.1"/>
    </source>
</evidence>
<comment type="caution">
    <text evidence="1">The sequence shown here is derived from an EMBL/GenBank/DDBJ whole genome shotgun (WGS) entry which is preliminary data.</text>
</comment>
<reference evidence="1 2" key="1">
    <citation type="journal article" date="2019" name="Sci. Rep.">
        <title>Nanopore sequencing improves the draft genome of the human pathogenic amoeba Naegleria fowleri.</title>
        <authorList>
            <person name="Liechti N."/>
            <person name="Schurch N."/>
            <person name="Bruggmann R."/>
            <person name="Wittwer M."/>
        </authorList>
    </citation>
    <scope>NUCLEOTIDE SEQUENCE [LARGE SCALE GENOMIC DNA]</scope>
    <source>
        <strain evidence="1 2">ATCC 30894</strain>
    </source>
</reference>
<evidence type="ECO:0000313" key="2">
    <source>
        <dbReference type="Proteomes" id="UP000444721"/>
    </source>
</evidence>
<accession>A0A6A5BJU6</accession>
<dbReference type="VEuPathDB" id="AmoebaDB:FDP41_002738"/>